<evidence type="ECO:0000256" key="4">
    <source>
        <dbReference type="ARBA" id="ARBA00022737"/>
    </source>
</evidence>
<dbReference type="GO" id="GO:0051480">
    <property type="term" value="P:regulation of cytosolic calcium ion concentration"/>
    <property type="evidence" value="ECO:0007669"/>
    <property type="project" value="TreeGrafter"/>
</dbReference>
<dbReference type="InterPro" id="IPR005821">
    <property type="entry name" value="Ion_trans_dom"/>
</dbReference>
<dbReference type="InterPro" id="IPR013555">
    <property type="entry name" value="TRP_dom"/>
</dbReference>
<dbReference type="GO" id="GO:0034703">
    <property type="term" value="C:cation channel complex"/>
    <property type="evidence" value="ECO:0007669"/>
    <property type="project" value="TreeGrafter"/>
</dbReference>
<feature type="transmembrane region" description="Helical" evidence="10">
    <location>
        <begin position="429"/>
        <end position="446"/>
    </location>
</feature>
<dbReference type="InParanoid" id="A0A158NH75"/>
<evidence type="ECO:0000256" key="1">
    <source>
        <dbReference type="ARBA" id="ARBA00004141"/>
    </source>
</evidence>
<dbReference type="InterPro" id="IPR036770">
    <property type="entry name" value="Ankyrin_rpt-contain_sf"/>
</dbReference>
<keyword evidence="9" id="KW-0407">Ion channel</keyword>
<dbReference type="SUPFAM" id="SSF48403">
    <property type="entry name" value="Ankyrin repeat"/>
    <property type="match status" value="1"/>
</dbReference>
<evidence type="ECO:0000256" key="7">
    <source>
        <dbReference type="ARBA" id="ARBA00023065"/>
    </source>
</evidence>
<evidence type="ECO:0000313" key="12">
    <source>
        <dbReference type="EnsemblMetazoa" id="XP_012056883.1"/>
    </source>
</evidence>
<dbReference type="Pfam" id="PF00023">
    <property type="entry name" value="Ank"/>
    <property type="match status" value="1"/>
</dbReference>
<feature type="transmembrane region" description="Helical" evidence="10">
    <location>
        <begin position="498"/>
        <end position="517"/>
    </location>
</feature>
<dbReference type="SMART" id="SM00248">
    <property type="entry name" value="ANK"/>
    <property type="match status" value="2"/>
</dbReference>
<dbReference type="EnsemblMetazoa" id="XM_012201493.1">
    <property type="protein sequence ID" value="XP_012056883.1"/>
    <property type="gene ID" value="LOC105619980"/>
</dbReference>
<organism evidence="12 13">
    <name type="scientific">Atta cephalotes</name>
    <name type="common">Leafcutter ant</name>
    <dbReference type="NCBI Taxonomy" id="12957"/>
    <lineage>
        <taxon>Eukaryota</taxon>
        <taxon>Metazoa</taxon>
        <taxon>Ecdysozoa</taxon>
        <taxon>Arthropoda</taxon>
        <taxon>Hexapoda</taxon>
        <taxon>Insecta</taxon>
        <taxon>Pterygota</taxon>
        <taxon>Neoptera</taxon>
        <taxon>Endopterygota</taxon>
        <taxon>Hymenoptera</taxon>
        <taxon>Apocrita</taxon>
        <taxon>Aculeata</taxon>
        <taxon>Formicoidea</taxon>
        <taxon>Formicidae</taxon>
        <taxon>Myrmicinae</taxon>
        <taxon>Atta</taxon>
    </lineage>
</organism>
<evidence type="ECO:0000313" key="13">
    <source>
        <dbReference type="Proteomes" id="UP000005205"/>
    </source>
</evidence>
<dbReference type="EMBL" id="ADTU01015196">
    <property type="status" value="NOT_ANNOTATED_CDS"/>
    <property type="molecule type" value="Genomic_DNA"/>
</dbReference>
<evidence type="ECO:0000256" key="6">
    <source>
        <dbReference type="ARBA" id="ARBA00023043"/>
    </source>
</evidence>
<dbReference type="OrthoDB" id="2373987at2759"/>
<feature type="transmembrane region" description="Helical" evidence="10">
    <location>
        <begin position="458"/>
        <end position="478"/>
    </location>
</feature>
<dbReference type="Pfam" id="PF00520">
    <property type="entry name" value="Ion_trans"/>
    <property type="match status" value="1"/>
</dbReference>
<feature type="transmembrane region" description="Helical" evidence="10">
    <location>
        <begin position="707"/>
        <end position="729"/>
    </location>
</feature>
<keyword evidence="7" id="KW-0406">Ion transport</keyword>
<keyword evidence="8 10" id="KW-0472">Membrane</keyword>
<dbReference type="InterPro" id="IPR002110">
    <property type="entry name" value="Ankyrin_rpt"/>
</dbReference>
<dbReference type="GO" id="GO:0005886">
    <property type="term" value="C:plasma membrane"/>
    <property type="evidence" value="ECO:0007669"/>
    <property type="project" value="TreeGrafter"/>
</dbReference>
<dbReference type="AlphaFoldDB" id="A0A158NH75"/>
<dbReference type="Pfam" id="PF08344">
    <property type="entry name" value="TRP_2"/>
    <property type="match status" value="1"/>
</dbReference>
<dbReference type="GO" id="GO:0015279">
    <property type="term" value="F:store-operated calcium channel activity"/>
    <property type="evidence" value="ECO:0007669"/>
    <property type="project" value="TreeGrafter"/>
</dbReference>
<dbReference type="Proteomes" id="UP000005205">
    <property type="component" value="Unassembled WGS sequence"/>
</dbReference>
<feature type="transmembrane region" description="Helical" evidence="10">
    <location>
        <begin position="571"/>
        <end position="593"/>
    </location>
</feature>
<feature type="transmembrane region" description="Helical" evidence="10">
    <location>
        <begin position="529"/>
        <end position="551"/>
    </location>
</feature>
<reference evidence="13" key="1">
    <citation type="journal article" date="2011" name="PLoS Genet.">
        <title>The genome sequence of the leaf-cutter ant Atta cephalotes reveals insights into its obligate symbiotic lifestyle.</title>
        <authorList>
            <person name="Suen G."/>
            <person name="Teiling C."/>
            <person name="Li L."/>
            <person name="Holt C."/>
            <person name="Abouheif E."/>
            <person name="Bornberg-Bauer E."/>
            <person name="Bouffard P."/>
            <person name="Caldera E.J."/>
            <person name="Cash E."/>
            <person name="Cavanaugh A."/>
            <person name="Denas O."/>
            <person name="Elhaik E."/>
            <person name="Fave M.J."/>
            <person name="Gadau J."/>
            <person name="Gibson J.D."/>
            <person name="Graur D."/>
            <person name="Grubbs K.J."/>
            <person name="Hagen D.E."/>
            <person name="Harkins T.T."/>
            <person name="Helmkampf M."/>
            <person name="Hu H."/>
            <person name="Johnson B.R."/>
            <person name="Kim J."/>
            <person name="Marsh S.E."/>
            <person name="Moeller J.A."/>
            <person name="Munoz-Torres M.C."/>
            <person name="Murphy M.C."/>
            <person name="Naughton M.C."/>
            <person name="Nigam S."/>
            <person name="Overson R."/>
            <person name="Rajakumar R."/>
            <person name="Reese J.T."/>
            <person name="Scott J.J."/>
            <person name="Smith C.R."/>
            <person name="Tao S."/>
            <person name="Tsutsui N.D."/>
            <person name="Viljakainen L."/>
            <person name="Wissler L."/>
            <person name="Yandell M.D."/>
            <person name="Zimmer F."/>
            <person name="Taylor J."/>
            <person name="Slater S.C."/>
            <person name="Clifton S.W."/>
            <person name="Warren W.C."/>
            <person name="Elsik C.G."/>
            <person name="Smith C.D."/>
            <person name="Weinstock G.M."/>
            <person name="Gerardo N.M."/>
            <person name="Currie C.R."/>
        </authorList>
    </citation>
    <scope>NUCLEOTIDE SEQUENCE [LARGE SCALE GENOMIC DNA]</scope>
</reference>
<keyword evidence="2" id="KW-0813">Transport</keyword>
<dbReference type="Gene3D" id="1.25.40.20">
    <property type="entry name" value="Ankyrin repeat-containing domain"/>
    <property type="match status" value="1"/>
</dbReference>
<name>A0A158NH75_ATTCE</name>
<gene>
    <name evidence="12" type="primary">105619980</name>
</gene>
<dbReference type="KEGG" id="acep:105619980"/>
<keyword evidence="3 10" id="KW-0812">Transmembrane</keyword>
<dbReference type="InterPro" id="IPR002153">
    <property type="entry name" value="TRPC_channel"/>
</dbReference>
<protein>
    <recommendedName>
        <fullName evidence="11">Transient receptor ion channel domain-containing protein</fullName>
    </recommendedName>
</protein>
<keyword evidence="5 10" id="KW-1133">Transmembrane helix</keyword>
<comment type="subcellular location">
    <subcellularLocation>
        <location evidence="1">Membrane</location>
        <topology evidence="1">Multi-pass membrane protein</topology>
    </subcellularLocation>
</comment>
<dbReference type="EMBL" id="ADTU01015197">
    <property type="status" value="NOT_ANNOTATED_CDS"/>
    <property type="molecule type" value="Genomic_DNA"/>
</dbReference>
<feature type="domain" description="Transient receptor ion channel" evidence="11">
    <location>
        <begin position="273"/>
        <end position="337"/>
    </location>
</feature>
<accession>A0A158NH75</accession>
<evidence type="ECO:0000256" key="9">
    <source>
        <dbReference type="ARBA" id="ARBA00023303"/>
    </source>
</evidence>
<dbReference type="SMART" id="SM01420">
    <property type="entry name" value="TRP_2"/>
    <property type="match status" value="1"/>
</dbReference>
<sequence length="809" mass="92707">MTDNDNETTAGTEDELENSGVVFPHLQELEKRFFEIVDDGSVTEARLFLEQHPDFNINAINFQACGCIWIFPGACRKAKISVNIIVTGVGNNNGAGPLLGSSVNAPQMGEKRRRAILPTKRDTTEKKSGADSLLKVDLTTGRDRDKKEFRESPEIFRSFNHYGIPLYGVSALHIAVNDRNTAMVEYLLSHPDIDPGDTHLHAIRDNQVRIAVLILNKLNELTPGLEYAGVTHSPDFPDDTTPLAVAAQYGRFEMIDILRFRRHILQKPHPPSCNCDEVCKPEREKGDIVTLEKMRLFIYSAISNPIYLCQTEEDPILKAFQLSAEFSKEASFDKEFYPDYKALSNEVSQFATELIDCARTAEEVQCILRQITGFGRTSSFEYPRLLLALDYEQKTFVAHPNVQQLVESKWIDTWHEWKVRNPLLKCLTIIPRIGMLPIMAFVMLLAPNSKQAKFYEIPVNKCLSSVANYLIFLTFVFLQSQSDKIEQLRGPPNTGYEWVLAIYVISYTAAFVRLCIVDGPVRCFRTRTNWYELVMIILFILTFLFWIVAAFDVRINGQRDLERKYWHKYDPTLIAEGIFCVATIMAFFKLLFICQLDYDLGPLQLSLVKMIRDVGHFVAIFGIIVMAFAIGLCHLYQYYNGMVQTDDESKLKTEQESSFVDLKSTLKTLFWAIFCMSPVESADVIIENLPGERDSETIINYHSFTEFIGYLAFASFQFISVVIVLNMLIACMANTFIKVTDNVNVEWIFGRTEEDLEEKKDEKFAEVMTQLVQRYLRRHEKKMEETDIQKLRKELKEFSNILKEALSPS</sequence>
<proteinExistence type="predicted"/>
<dbReference type="GO" id="GO:0070679">
    <property type="term" value="F:inositol 1,4,5 trisphosphate binding"/>
    <property type="evidence" value="ECO:0007669"/>
    <property type="project" value="TreeGrafter"/>
</dbReference>
<keyword evidence="6" id="KW-0040">ANK repeat</keyword>
<dbReference type="eggNOG" id="KOG3609">
    <property type="taxonomic scope" value="Eukaryota"/>
</dbReference>
<dbReference type="Gene3D" id="1.10.287.70">
    <property type="match status" value="1"/>
</dbReference>
<keyword evidence="13" id="KW-1185">Reference proteome</keyword>
<evidence type="ECO:0000256" key="2">
    <source>
        <dbReference type="ARBA" id="ARBA00022448"/>
    </source>
</evidence>
<dbReference type="PANTHER" id="PTHR10117">
    <property type="entry name" value="TRANSIENT RECEPTOR POTENTIAL CHANNEL"/>
    <property type="match status" value="1"/>
</dbReference>
<dbReference type="PANTHER" id="PTHR10117:SF54">
    <property type="entry name" value="TRANSIENT RECEPTOR POTENTIAL-GAMMA PROTEIN"/>
    <property type="match status" value="1"/>
</dbReference>
<evidence type="ECO:0000256" key="3">
    <source>
        <dbReference type="ARBA" id="ARBA00022692"/>
    </source>
</evidence>
<evidence type="ECO:0000259" key="11">
    <source>
        <dbReference type="SMART" id="SM01420"/>
    </source>
</evidence>
<dbReference type="STRING" id="12957.A0A158NH75"/>
<feature type="transmembrane region" description="Helical" evidence="10">
    <location>
        <begin position="614"/>
        <end position="639"/>
    </location>
</feature>
<evidence type="ECO:0000256" key="8">
    <source>
        <dbReference type="ARBA" id="ARBA00023136"/>
    </source>
</evidence>
<keyword evidence="4" id="KW-0677">Repeat</keyword>
<evidence type="ECO:0000256" key="10">
    <source>
        <dbReference type="SAM" id="Phobius"/>
    </source>
</evidence>
<evidence type="ECO:0000256" key="5">
    <source>
        <dbReference type="ARBA" id="ARBA00022989"/>
    </source>
</evidence>
<reference evidence="12" key="2">
    <citation type="submission" date="2016-04" db="UniProtKB">
        <authorList>
            <consortium name="EnsemblMetazoa"/>
        </authorList>
    </citation>
    <scope>IDENTIFICATION</scope>
</reference>